<dbReference type="GeneID" id="75690868"/>
<proteinExistence type="predicted"/>
<dbReference type="Proteomes" id="UP000827409">
    <property type="component" value="Segment"/>
</dbReference>
<dbReference type="RefSeq" id="YP_010360108.1">
    <property type="nucleotide sequence ID" value="NC_062780.1"/>
</dbReference>
<organism evidence="1 2">
    <name type="scientific">uncultured phage cr13_1</name>
    <dbReference type="NCBI Taxonomy" id="2986396"/>
    <lineage>
        <taxon>Viruses</taxon>
        <taxon>Duplodnaviria</taxon>
        <taxon>Heunggongvirae</taxon>
        <taxon>Uroviricota</taxon>
        <taxon>Caudoviricetes</taxon>
        <taxon>Crassvirales</taxon>
        <taxon>Crevaviridae</taxon>
        <taxon>Doltivirinae</taxon>
        <taxon>Kingevirus</taxon>
        <taxon>Kingevirus communis</taxon>
    </lineage>
</organism>
<accession>A0AAE7V564</accession>
<dbReference type="EMBL" id="MZ130490">
    <property type="protein sequence ID" value="QWM90536.1"/>
    <property type="molecule type" value="Genomic_DNA"/>
</dbReference>
<keyword evidence="2" id="KW-1185">Reference proteome</keyword>
<reference evidence="1 2" key="1">
    <citation type="submission" date="2021-04" db="EMBL/GenBank/DDBJ databases">
        <authorList>
            <person name="Shkoporov A.N."/>
            <person name="Stockdale S.R."/>
            <person name="Guerin E."/>
            <person name="Ross R.P."/>
            <person name="Hill C."/>
        </authorList>
    </citation>
    <scope>NUCLEOTIDE SEQUENCE [LARGE SCALE GENOMIC DNA]</scope>
    <source>
        <strain evidence="2">cr13_1</strain>
    </source>
</reference>
<sequence length="110" mass="12954">MLLDAIKEYSVVMPELLQYLKKRGYDPGYFFTKLDLSLQFIIIFEFLLQNYDIVMITTPNVMGVRAYVNRTTDKQDVIFVCPTPETYKISNNHYETLISKAFEYIQNTAF</sequence>
<name>A0AAE7V564_9CAUD</name>
<evidence type="ECO:0000313" key="2">
    <source>
        <dbReference type="Proteomes" id="UP000827409"/>
    </source>
</evidence>
<protein>
    <submittedName>
        <fullName evidence="1">Uncharacterized protein</fullName>
    </submittedName>
</protein>
<dbReference type="KEGG" id="vg:75690868"/>
<gene>
    <name evidence="1" type="primary">gp_26673</name>
</gene>
<evidence type="ECO:0000313" key="1">
    <source>
        <dbReference type="EMBL" id="QWM90536.1"/>
    </source>
</evidence>